<dbReference type="InterPro" id="IPR040260">
    <property type="entry name" value="RFA2-like"/>
</dbReference>
<sequence length="208" mass="23253">MMPVNVIDVLQSSNGKVYVEDSEAKLITLVGTIEKIESKINCISYMIRDDTGEIEVLLWVDIGSAIDSHNTKFSNGMFCRVVGSPKVTDGITHLIALNISKLSSANEITTHLLETQWIRMKLRQLKNNKASNDSQLPKSDITLAPQQRLIYTIVKAETNDIGIEKAVVVERVHGELPQREVDNILDYLCTEGLIFNTVDVDHFKATIQ</sequence>
<keyword evidence="4" id="KW-0539">Nucleus</keyword>
<dbReference type="STRING" id="6669.E9G9X2"/>
<dbReference type="HOGENOM" id="CLU_051033_1_1_1"/>
<dbReference type="EMBL" id="GL732536">
    <property type="protein sequence ID" value="EFX83803.1"/>
    <property type="molecule type" value="Genomic_DNA"/>
</dbReference>
<dbReference type="Gene3D" id="1.10.10.10">
    <property type="entry name" value="Winged helix-like DNA-binding domain superfamily/Winged helix DNA-binding domain"/>
    <property type="match status" value="1"/>
</dbReference>
<dbReference type="AlphaFoldDB" id="E9G9X2"/>
<dbReference type="GO" id="GO:0005662">
    <property type="term" value="C:DNA replication factor A complex"/>
    <property type="evidence" value="ECO:0000318"/>
    <property type="project" value="GO_Central"/>
</dbReference>
<dbReference type="InterPro" id="IPR036388">
    <property type="entry name" value="WH-like_DNA-bd_sf"/>
</dbReference>
<dbReference type="PANTHER" id="PTHR13989">
    <property type="entry name" value="REPLICATION PROTEIN A-RELATED"/>
    <property type="match status" value="1"/>
</dbReference>
<comment type="similarity">
    <text evidence="2">Belongs to the replication factor A protein 2 family.</text>
</comment>
<keyword evidence="3" id="KW-0238">DNA-binding</keyword>
<organism evidence="7 8">
    <name type="scientific">Daphnia pulex</name>
    <name type="common">Water flea</name>
    <dbReference type="NCBI Taxonomy" id="6669"/>
    <lineage>
        <taxon>Eukaryota</taxon>
        <taxon>Metazoa</taxon>
        <taxon>Ecdysozoa</taxon>
        <taxon>Arthropoda</taxon>
        <taxon>Crustacea</taxon>
        <taxon>Branchiopoda</taxon>
        <taxon>Diplostraca</taxon>
        <taxon>Cladocera</taxon>
        <taxon>Anomopoda</taxon>
        <taxon>Daphniidae</taxon>
        <taxon>Daphnia</taxon>
    </lineage>
</organism>
<name>E9G9X2_DAPPU</name>
<evidence type="ECO:0000259" key="5">
    <source>
        <dbReference type="Pfam" id="PF01336"/>
    </source>
</evidence>
<dbReference type="GO" id="GO:0035861">
    <property type="term" value="C:site of double-strand break"/>
    <property type="evidence" value="ECO:0000318"/>
    <property type="project" value="GO_Central"/>
</dbReference>
<dbReference type="KEGG" id="dpx:DAPPUDRAFT_239719"/>
<keyword evidence="8" id="KW-1185">Reference proteome</keyword>
<evidence type="ECO:0000259" key="6">
    <source>
        <dbReference type="Pfam" id="PF08784"/>
    </source>
</evidence>
<dbReference type="SUPFAM" id="SSF46785">
    <property type="entry name" value="Winged helix' DNA-binding domain"/>
    <property type="match status" value="1"/>
</dbReference>
<dbReference type="GO" id="GO:0042162">
    <property type="term" value="F:telomeric DNA binding"/>
    <property type="evidence" value="ECO:0000318"/>
    <property type="project" value="GO_Central"/>
</dbReference>
<evidence type="ECO:0000256" key="3">
    <source>
        <dbReference type="ARBA" id="ARBA00023125"/>
    </source>
</evidence>
<proteinExistence type="inferred from homology"/>
<dbReference type="SUPFAM" id="SSF50249">
    <property type="entry name" value="Nucleic acid-binding proteins"/>
    <property type="match status" value="1"/>
</dbReference>
<accession>E9G9X2</accession>
<dbReference type="Proteomes" id="UP000000305">
    <property type="component" value="Unassembled WGS sequence"/>
</dbReference>
<dbReference type="FunCoup" id="E9G9X2">
    <property type="interactions" value="1223"/>
</dbReference>
<protein>
    <submittedName>
        <fullName evidence="7">Uncharacterized protein</fullName>
    </submittedName>
</protein>
<evidence type="ECO:0000313" key="8">
    <source>
        <dbReference type="Proteomes" id="UP000000305"/>
    </source>
</evidence>
<dbReference type="Pfam" id="PF01336">
    <property type="entry name" value="tRNA_anti-codon"/>
    <property type="match status" value="1"/>
</dbReference>
<dbReference type="PANTHER" id="PTHR13989:SF16">
    <property type="entry name" value="REPLICATION PROTEIN A2"/>
    <property type="match status" value="1"/>
</dbReference>
<evidence type="ECO:0000256" key="2">
    <source>
        <dbReference type="ARBA" id="ARBA00007815"/>
    </source>
</evidence>
<dbReference type="InterPro" id="IPR004365">
    <property type="entry name" value="NA-bd_OB_tRNA"/>
</dbReference>
<dbReference type="InterPro" id="IPR014892">
    <property type="entry name" value="RPA_C"/>
</dbReference>
<dbReference type="eggNOG" id="KOG3108">
    <property type="taxonomic scope" value="Eukaryota"/>
</dbReference>
<reference evidence="7 8" key="1">
    <citation type="journal article" date="2011" name="Science">
        <title>The ecoresponsive genome of Daphnia pulex.</title>
        <authorList>
            <person name="Colbourne J.K."/>
            <person name="Pfrender M.E."/>
            <person name="Gilbert D."/>
            <person name="Thomas W.K."/>
            <person name="Tucker A."/>
            <person name="Oakley T.H."/>
            <person name="Tokishita S."/>
            <person name="Aerts A."/>
            <person name="Arnold G.J."/>
            <person name="Basu M.K."/>
            <person name="Bauer D.J."/>
            <person name="Caceres C.E."/>
            <person name="Carmel L."/>
            <person name="Casola C."/>
            <person name="Choi J.H."/>
            <person name="Detter J.C."/>
            <person name="Dong Q."/>
            <person name="Dusheyko S."/>
            <person name="Eads B.D."/>
            <person name="Frohlich T."/>
            <person name="Geiler-Samerotte K.A."/>
            <person name="Gerlach D."/>
            <person name="Hatcher P."/>
            <person name="Jogdeo S."/>
            <person name="Krijgsveld J."/>
            <person name="Kriventseva E.V."/>
            <person name="Kultz D."/>
            <person name="Laforsch C."/>
            <person name="Lindquist E."/>
            <person name="Lopez J."/>
            <person name="Manak J.R."/>
            <person name="Muller J."/>
            <person name="Pangilinan J."/>
            <person name="Patwardhan R.P."/>
            <person name="Pitluck S."/>
            <person name="Pritham E.J."/>
            <person name="Rechtsteiner A."/>
            <person name="Rho M."/>
            <person name="Rogozin I.B."/>
            <person name="Sakarya O."/>
            <person name="Salamov A."/>
            <person name="Schaack S."/>
            <person name="Shapiro H."/>
            <person name="Shiga Y."/>
            <person name="Skalitzky C."/>
            <person name="Smith Z."/>
            <person name="Souvorov A."/>
            <person name="Sung W."/>
            <person name="Tang Z."/>
            <person name="Tsuchiya D."/>
            <person name="Tu H."/>
            <person name="Vos H."/>
            <person name="Wang M."/>
            <person name="Wolf Y.I."/>
            <person name="Yamagata H."/>
            <person name="Yamada T."/>
            <person name="Ye Y."/>
            <person name="Shaw J.R."/>
            <person name="Andrews J."/>
            <person name="Crease T.J."/>
            <person name="Tang H."/>
            <person name="Lucas S.M."/>
            <person name="Robertson H.M."/>
            <person name="Bork P."/>
            <person name="Koonin E.V."/>
            <person name="Zdobnov E.M."/>
            <person name="Grigoriev I.V."/>
            <person name="Lynch M."/>
            <person name="Boore J.L."/>
        </authorList>
    </citation>
    <scope>NUCLEOTIDE SEQUENCE [LARGE SCALE GENOMIC DNA]</scope>
</reference>
<evidence type="ECO:0000256" key="4">
    <source>
        <dbReference type="ARBA" id="ARBA00023242"/>
    </source>
</evidence>
<dbReference type="PhylomeDB" id="E9G9X2"/>
<dbReference type="OMA" id="FASIRIQ"/>
<feature type="domain" description="Replication protein A C-terminal" evidence="6">
    <location>
        <begin position="124"/>
        <end position="199"/>
    </location>
</feature>
<dbReference type="GO" id="GO:0003697">
    <property type="term" value="F:single-stranded DNA binding"/>
    <property type="evidence" value="ECO:0000318"/>
    <property type="project" value="GO_Central"/>
</dbReference>
<evidence type="ECO:0000256" key="1">
    <source>
        <dbReference type="ARBA" id="ARBA00004123"/>
    </source>
</evidence>
<dbReference type="GO" id="GO:0000724">
    <property type="term" value="P:double-strand break repair via homologous recombination"/>
    <property type="evidence" value="ECO:0000318"/>
    <property type="project" value="GO_Central"/>
</dbReference>
<dbReference type="OrthoDB" id="25571at2759"/>
<dbReference type="Gene3D" id="2.40.50.140">
    <property type="entry name" value="Nucleic acid-binding proteins"/>
    <property type="match status" value="1"/>
</dbReference>
<feature type="domain" description="OB" evidence="5">
    <location>
        <begin position="27"/>
        <end position="101"/>
    </location>
</feature>
<dbReference type="Pfam" id="PF08784">
    <property type="entry name" value="RPA_C"/>
    <property type="match status" value="1"/>
</dbReference>
<dbReference type="GO" id="GO:0006289">
    <property type="term" value="P:nucleotide-excision repair"/>
    <property type="evidence" value="ECO:0000318"/>
    <property type="project" value="GO_Central"/>
</dbReference>
<comment type="subcellular location">
    <subcellularLocation>
        <location evidence="1">Nucleus</location>
    </subcellularLocation>
</comment>
<dbReference type="GO" id="GO:0000781">
    <property type="term" value="C:chromosome, telomeric region"/>
    <property type="evidence" value="ECO:0000318"/>
    <property type="project" value="GO_Central"/>
</dbReference>
<gene>
    <name evidence="7" type="ORF">DAPPUDRAFT_239719</name>
</gene>
<evidence type="ECO:0000313" key="7">
    <source>
        <dbReference type="EMBL" id="EFX83803.1"/>
    </source>
</evidence>
<dbReference type="InterPro" id="IPR036390">
    <property type="entry name" value="WH_DNA-bd_sf"/>
</dbReference>
<dbReference type="GO" id="GO:0006260">
    <property type="term" value="P:DNA replication"/>
    <property type="evidence" value="ECO:0000318"/>
    <property type="project" value="GO_Central"/>
</dbReference>
<dbReference type="InParanoid" id="E9G9X2"/>
<dbReference type="InterPro" id="IPR012340">
    <property type="entry name" value="NA-bd_OB-fold"/>
</dbReference>